<evidence type="ECO:0000256" key="7">
    <source>
        <dbReference type="ARBA" id="ARBA00022884"/>
    </source>
</evidence>
<keyword evidence="7 8" id="KW-0694">RNA-binding</keyword>
<protein>
    <recommendedName>
        <fullName evidence="8">Polyribonucleotide nucleotidyltransferase</fullName>
        <ecNumber evidence="8">2.7.7.8</ecNumber>
    </recommendedName>
    <alternativeName>
        <fullName evidence="8">Polynucleotide phosphorylase</fullName>
        <shortName evidence="8">PNPase</shortName>
    </alternativeName>
</protein>
<evidence type="ECO:0000256" key="6">
    <source>
        <dbReference type="ARBA" id="ARBA00022842"/>
    </source>
</evidence>
<dbReference type="InterPro" id="IPR036612">
    <property type="entry name" value="KH_dom_type_1_sf"/>
</dbReference>
<sequence length="767" mass="84853">MKDQSSMFKQSIEIGGKTLEFEVGRFAEQANAAVLGRFGDTMILATVVCGQSRADLGYFPLFVEYQEKLYAGGRIKGSRWVKREGRPSDDAILNARLVDRSIRPLFPKDFMQETQVIITVLSVDAENDPDMLAINTVAAALAISDIPWDGPIAAVRLGFIPGEKSSQENNNADSQAKQEPNGQEKAQESQSKATDREVKHVTKEGYFIVNPTYVEREYSDIDLMVSATRDAVAMVEAGANEISEKTFVNALGIAQEEIKAIITAIDQLVKKAGKKKQTPVEVHKDPELQKIVKKESQEILKIFDAPKTGEKNDLDIAGIAQAILEKNPQLNKLQIQETLFELMKERIRQTILKKHIRPDGRKPDEIRKISIDVGVLPRTHGSAMFKRGATQALTITTLAAPSLEQWFETMEGEGTKRFMHHYYMPPFSVGEVGRLGWPSRREIGHGALAERALEPMIPSVDEFPYTIRVVSEILSSNGSTSMASVCGSTLSLMDSGVPLKKPVAGIAMGLVVKQDKEKEGSEYAILSDIQGLEDHVGDMDFKVAGTQDGITAIQMDVKIKGVVKDVLEEALEQARQGRIYILEKMLTTLPTPRAQLSKFAPKVEVIKIAKEQIGEVIGPGGKIIRQIIAETGAEVDVDDEGRVTISGTDQEGIRKAAEWIKGITHKVQVGEEYEGTVKRIEPYGVFVEILPGKDGLIHVSRLSNQYVEDPNQIVSLGNKLKVVVFEIDNMGRINLSIPGVQRTAQPRWEKDSKDGKGFRPRRNPHKR</sequence>
<dbReference type="InterPro" id="IPR020568">
    <property type="entry name" value="Ribosomal_Su5_D2-typ_SF"/>
</dbReference>
<dbReference type="Pfam" id="PF03726">
    <property type="entry name" value="PNPase"/>
    <property type="match status" value="1"/>
</dbReference>
<dbReference type="GO" id="GO:0000287">
    <property type="term" value="F:magnesium ion binding"/>
    <property type="evidence" value="ECO:0007669"/>
    <property type="project" value="UniProtKB-UniRule"/>
</dbReference>
<feature type="region of interest" description="Disordered" evidence="9">
    <location>
        <begin position="741"/>
        <end position="767"/>
    </location>
</feature>
<evidence type="ECO:0000256" key="3">
    <source>
        <dbReference type="ARBA" id="ARBA00022679"/>
    </source>
</evidence>
<dbReference type="Proteomes" id="UP000179069">
    <property type="component" value="Unassembled WGS sequence"/>
</dbReference>
<dbReference type="CDD" id="cd02393">
    <property type="entry name" value="KH-I_PNPase"/>
    <property type="match status" value="1"/>
</dbReference>
<dbReference type="GO" id="GO:0003723">
    <property type="term" value="F:RNA binding"/>
    <property type="evidence" value="ECO:0007669"/>
    <property type="project" value="UniProtKB-UniRule"/>
</dbReference>
<proteinExistence type="inferred from homology"/>
<gene>
    <name evidence="8" type="primary">pnp</name>
    <name evidence="11" type="ORF">A2785_00035</name>
</gene>
<dbReference type="NCBIfam" id="TIGR03591">
    <property type="entry name" value="polynuc_phos"/>
    <property type="match status" value="1"/>
</dbReference>
<dbReference type="SUPFAM" id="SSF50249">
    <property type="entry name" value="Nucleic acid-binding proteins"/>
    <property type="match status" value="1"/>
</dbReference>
<dbReference type="SUPFAM" id="SSF54211">
    <property type="entry name" value="Ribosomal protein S5 domain 2-like"/>
    <property type="match status" value="2"/>
</dbReference>
<dbReference type="InterPro" id="IPR027408">
    <property type="entry name" value="PNPase/RNase_PH_dom_sf"/>
</dbReference>
<dbReference type="Gene3D" id="2.40.50.140">
    <property type="entry name" value="Nucleic acid-binding proteins"/>
    <property type="match status" value="1"/>
</dbReference>
<dbReference type="GO" id="GO:0004654">
    <property type="term" value="F:polyribonucleotide nucleotidyltransferase activity"/>
    <property type="evidence" value="ECO:0007669"/>
    <property type="project" value="UniProtKB-UniRule"/>
</dbReference>
<name>A0A1G1VLN2_9BACT</name>
<reference evidence="11 12" key="1">
    <citation type="journal article" date="2016" name="Nat. Commun.">
        <title>Thousands of microbial genomes shed light on interconnected biogeochemical processes in an aquifer system.</title>
        <authorList>
            <person name="Anantharaman K."/>
            <person name="Brown C.T."/>
            <person name="Hug L.A."/>
            <person name="Sharon I."/>
            <person name="Castelle C.J."/>
            <person name="Probst A.J."/>
            <person name="Thomas B.C."/>
            <person name="Singh A."/>
            <person name="Wilkins M.J."/>
            <person name="Karaoz U."/>
            <person name="Brodie E.L."/>
            <person name="Williams K.H."/>
            <person name="Hubbard S.S."/>
            <person name="Banfield J.F."/>
        </authorList>
    </citation>
    <scope>NUCLEOTIDE SEQUENCE [LARGE SCALE GENOMIC DNA]</scope>
</reference>
<evidence type="ECO:0000256" key="4">
    <source>
        <dbReference type="ARBA" id="ARBA00022695"/>
    </source>
</evidence>
<evidence type="ECO:0000256" key="8">
    <source>
        <dbReference type="HAMAP-Rule" id="MF_01595"/>
    </source>
</evidence>
<evidence type="ECO:0000256" key="1">
    <source>
        <dbReference type="ARBA" id="ARBA00007404"/>
    </source>
</evidence>
<dbReference type="PROSITE" id="PS50126">
    <property type="entry name" value="S1"/>
    <property type="match status" value="1"/>
</dbReference>
<comment type="function">
    <text evidence="8">Involved in mRNA degradation. Catalyzes the phosphorolysis of single-stranded polyribonucleotides processively in the 3'- to 5'-direction.</text>
</comment>
<dbReference type="PIRSF" id="PIRSF005499">
    <property type="entry name" value="PNPase"/>
    <property type="match status" value="1"/>
</dbReference>
<feature type="compositionally biased region" description="Basic and acidic residues" evidence="9">
    <location>
        <begin position="747"/>
        <end position="757"/>
    </location>
</feature>
<comment type="catalytic activity">
    <reaction evidence="8">
        <text>RNA(n+1) + phosphate = RNA(n) + a ribonucleoside 5'-diphosphate</text>
        <dbReference type="Rhea" id="RHEA:22096"/>
        <dbReference type="Rhea" id="RHEA-COMP:14527"/>
        <dbReference type="Rhea" id="RHEA-COMP:17342"/>
        <dbReference type="ChEBI" id="CHEBI:43474"/>
        <dbReference type="ChEBI" id="CHEBI:57930"/>
        <dbReference type="ChEBI" id="CHEBI:140395"/>
        <dbReference type="EC" id="2.7.7.8"/>
    </reaction>
</comment>
<dbReference type="NCBIfam" id="NF008805">
    <property type="entry name" value="PRK11824.1"/>
    <property type="match status" value="1"/>
</dbReference>
<dbReference type="Gene3D" id="3.30.230.70">
    <property type="entry name" value="GHMP Kinase, N-terminal domain"/>
    <property type="match status" value="2"/>
</dbReference>
<dbReference type="PANTHER" id="PTHR11252:SF0">
    <property type="entry name" value="POLYRIBONUCLEOTIDE NUCLEOTIDYLTRANSFERASE 1, MITOCHONDRIAL"/>
    <property type="match status" value="1"/>
</dbReference>
<dbReference type="InterPro" id="IPR012340">
    <property type="entry name" value="NA-bd_OB-fold"/>
</dbReference>
<dbReference type="SUPFAM" id="SSF54791">
    <property type="entry name" value="Eukaryotic type KH-domain (KH-domain type I)"/>
    <property type="match status" value="1"/>
</dbReference>
<dbReference type="Pfam" id="PF00575">
    <property type="entry name" value="S1"/>
    <property type="match status" value="1"/>
</dbReference>
<dbReference type="Pfam" id="PF01138">
    <property type="entry name" value="RNase_PH"/>
    <property type="match status" value="2"/>
</dbReference>
<dbReference type="HAMAP" id="MF_01595">
    <property type="entry name" value="PNPase"/>
    <property type="match status" value="1"/>
</dbReference>
<dbReference type="SUPFAM" id="SSF55666">
    <property type="entry name" value="Ribonuclease PH domain 2-like"/>
    <property type="match status" value="2"/>
</dbReference>
<evidence type="ECO:0000256" key="5">
    <source>
        <dbReference type="ARBA" id="ARBA00022723"/>
    </source>
</evidence>
<dbReference type="CDD" id="cd11364">
    <property type="entry name" value="RNase_PH_PNPase_2"/>
    <property type="match status" value="1"/>
</dbReference>
<evidence type="ECO:0000313" key="11">
    <source>
        <dbReference type="EMBL" id="OGY16328.1"/>
    </source>
</evidence>
<dbReference type="GO" id="GO:0006396">
    <property type="term" value="P:RNA processing"/>
    <property type="evidence" value="ECO:0007669"/>
    <property type="project" value="InterPro"/>
</dbReference>
<dbReference type="SMART" id="SM00322">
    <property type="entry name" value="KH"/>
    <property type="match status" value="1"/>
</dbReference>
<dbReference type="InterPro" id="IPR003029">
    <property type="entry name" value="S1_domain"/>
</dbReference>
<dbReference type="InterPro" id="IPR004088">
    <property type="entry name" value="KH_dom_type_1"/>
</dbReference>
<comment type="caution">
    <text evidence="11">The sequence shown here is derived from an EMBL/GenBank/DDBJ whole genome shotgun (WGS) entry which is preliminary data.</text>
</comment>
<dbReference type="GO" id="GO:0006402">
    <property type="term" value="P:mRNA catabolic process"/>
    <property type="evidence" value="ECO:0007669"/>
    <property type="project" value="UniProtKB-UniRule"/>
</dbReference>
<dbReference type="InterPro" id="IPR012162">
    <property type="entry name" value="PNPase"/>
</dbReference>
<keyword evidence="4 8" id="KW-0548">Nucleotidyltransferase</keyword>
<dbReference type="PROSITE" id="PS50084">
    <property type="entry name" value="KH_TYPE_1"/>
    <property type="match status" value="1"/>
</dbReference>
<feature type="region of interest" description="Disordered" evidence="9">
    <location>
        <begin position="164"/>
        <end position="196"/>
    </location>
</feature>
<dbReference type="InterPro" id="IPR004087">
    <property type="entry name" value="KH_dom"/>
</dbReference>
<dbReference type="InterPro" id="IPR001247">
    <property type="entry name" value="ExoRNase_PH_dom1"/>
</dbReference>
<dbReference type="InterPro" id="IPR015848">
    <property type="entry name" value="PNPase_PH_RNA-bd_bac/org-type"/>
</dbReference>
<evidence type="ECO:0000256" key="2">
    <source>
        <dbReference type="ARBA" id="ARBA00022490"/>
    </source>
</evidence>
<dbReference type="FunFam" id="3.30.230.70:FF:000002">
    <property type="entry name" value="Polyribonucleotide nucleotidyltransferase"/>
    <property type="match status" value="1"/>
</dbReference>
<feature type="domain" description="S1 motif" evidence="10">
    <location>
        <begin position="670"/>
        <end position="738"/>
    </location>
</feature>
<dbReference type="EC" id="2.7.7.8" evidence="8"/>
<dbReference type="GO" id="GO:0005829">
    <property type="term" value="C:cytosol"/>
    <property type="evidence" value="ECO:0007669"/>
    <property type="project" value="TreeGrafter"/>
</dbReference>
<evidence type="ECO:0000256" key="9">
    <source>
        <dbReference type="SAM" id="MobiDB-lite"/>
    </source>
</evidence>
<organism evidence="11 12">
    <name type="scientific">Candidatus Chisholmbacteria bacterium RIFCSPHIGHO2_01_FULL_49_18</name>
    <dbReference type="NCBI Taxonomy" id="1797590"/>
    <lineage>
        <taxon>Bacteria</taxon>
        <taxon>Candidatus Chisholmiibacteriota</taxon>
    </lineage>
</organism>
<keyword evidence="3 8" id="KW-0808">Transferase</keyword>
<dbReference type="SMART" id="SM00316">
    <property type="entry name" value="S1"/>
    <property type="match status" value="1"/>
</dbReference>
<dbReference type="Pfam" id="PF00013">
    <property type="entry name" value="KH_1"/>
    <property type="match status" value="1"/>
</dbReference>
<dbReference type="Pfam" id="PF03725">
    <property type="entry name" value="RNase_PH_C"/>
    <property type="match status" value="1"/>
</dbReference>
<comment type="subcellular location">
    <subcellularLocation>
        <location evidence="8">Cytoplasm</location>
    </subcellularLocation>
</comment>
<evidence type="ECO:0000313" key="12">
    <source>
        <dbReference type="Proteomes" id="UP000179069"/>
    </source>
</evidence>
<dbReference type="GO" id="GO:0000175">
    <property type="term" value="F:3'-5'-RNA exonuclease activity"/>
    <property type="evidence" value="ECO:0007669"/>
    <property type="project" value="TreeGrafter"/>
</dbReference>
<accession>A0A1G1VLN2</accession>
<evidence type="ECO:0000259" key="10">
    <source>
        <dbReference type="PROSITE" id="PS50126"/>
    </source>
</evidence>
<dbReference type="InterPro" id="IPR015847">
    <property type="entry name" value="ExoRNase_PH_dom2"/>
</dbReference>
<feature type="compositionally biased region" description="Polar residues" evidence="9">
    <location>
        <begin position="167"/>
        <end position="181"/>
    </location>
</feature>
<dbReference type="InterPro" id="IPR036345">
    <property type="entry name" value="ExoRNase_PH_dom2_sf"/>
</dbReference>
<dbReference type="PANTHER" id="PTHR11252">
    <property type="entry name" value="POLYRIBONUCLEOTIDE NUCLEOTIDYLTRANSFERASE"/>
    <property type="match status" value="1"/>
</dbReference>
<dbReference type="EMBL" id="MHCI01000017">
    <property type="protein sequence ID" value="OGY16328.1"/>
    <property type="molecule type" value="Genomic_DNA"/>
</dbReference>
<feature type="binding site" evidence="8">
    <location>
        <position position="534"/>
    </location>
    <ligand>
        <name>Mg(2+)</name>
        <dbReference type="ChEBI" id="CHEBI:18420"/>
    </ligand>
</feature>
<dbReference type="FunFam" id="3.30.1370.10:FF:000001">
    <property type="entry name" value="Polyribonucleotide nucleotidyltransferase"/>
    <property type="match status" value="1"/>
</dbReference>
<keyword evidence="6 8" id="KW-0460">Magnesium</keyword>
<comment type="cofactor">
    <cofactor evidence="8">
        <name>Mg(2+)</name>
        <dbReference type="ChEBI" id="CHEBI:18420"/>
    </cofactor>
</comment>
<comment type="similarity">
    <text evidence="1 8">Belongs to the polyribonucleotide nucleotidyltransferase family.</text>
</comment>
<feature type="compositionally biased region" description="Basic residues" evidence="9">
    <location>
        <begin position="758"/>
        <end position="767"/>
    </location>
</feature>
<feature type="binding site" evidence="8">
    <location>
        <position position="540"/>
    </location>
    <ligand>
        <name>Mg(2+)</name>
        <dbReference type="ChEBI" id="CHEBI:18420"/>
    </ligand>
</feature>
<keyword evidence="5 8" id="KW-0479">Metal-binding</keyword>
<keyword evidence="2 8" id="KW-0963">Cytoplasm</keyword>
<dbReference type="AlphaFoldDB" id="A0A1G1VLN2"/>
<dbReference type="Gene3D" id="3.30.1370.10">
    <property type="entry name" value="K Homology domain, type 1"/>
    <property type="match status" value="1"/>
</dbReference>